<protein>
    <submittedName>
        <fullName evidence="1">Uncharacterized protein</fullName>
    </submittedName>
</protein>
<dbReference type="AlphaFoldDB" id="A0A6H2H1M6"/>
<sequence length="85" mass="10301">MSRKHVNGKRKQAGRRCKGYYRHHRERVIRRKVRLARRLGWVEKHPGAFSKGKVHCSCRYCREKTGELGWKKSDRVNRARLEEER</sequence>
<reference evidence="1 2" key="1">
    <citation type="submission" date="2020-04" db="EMBL/GenBank/DDBJ databases">
        <title>Novel Paenibacillus strain UniB2 isolated from commercial digestive syrup.</title>
        <authorList>
            <person name="Thorat V."/>
            <person name="Kirdat K."/>
            <person name="Tiwarekar B."/>
            <person name="Yadav A."/>
        </authorList>
    </citation>
    <scope>NUCLEOTIDE SEQUENCE [LARGE SCALE GENOMIC DNA]</scope>
    <source>
        <strain evidence="1 2">UniB2</strain>
    </source>
</reference>
<dbReference type="RefSeq" id="WP_168909083.1">
    <property type="nucleotide sequence ID" value="NZ_CP051428.1"/>
</dbReference>
<evidence type="ECO:0000313" key="2">
    <source>
        <dbReference type="Proteomes" id="UP000502136"/>
    </source>
</evidence>
<proteinExistence type="predicted"/>
<accession>A0A6H2H1M6</accession>
<keyword evidence="2" id="KW-1185">Reference proteome</keyword>
<name>A0A6H2H1M6_9BACL</name>
<dbReference type="EMBL" id="CP051428">
    <property type="protein sequence ID" value="QJC53545.1"/>
    <property type="molecule type" value="Genomic_DNA"/>
</dbReference>
<organism evidence="1 2">
    <name type="scientific">Paenibacillus albicereus</name>
    <dbReference type="NCBI Taxonomy" id="2726185"/>
    <lineage>
        <taxon>Bacteria</taxon>
        <taxon>Bacillati</taxon>
        <taxon>Bacillota</taxon>
        <taxon>Bacilli</taxon>
        <taxon>Bacillales</taxon>
        <taxon>Paenibacillaceae</taxon>
        <taxon>Paenibacillus</taxon>
    </lineage>
</organism>
<dbReference type="Proteomes" id="UP000502136">
    <property type="component" value="Chromosome"/>
</dbReference>
<dbReference type="KEGG" id="palr:HGI30_19735"/>
<evidence type="ECO:0000313" key="1">
    <source>
        <dbReference type="EMBL" id="QJC53545.1"/>
    </source>
</evidence>
<gene>
    <name evidence="1" type="ORF">HGI30_19735</name>
</gene>